<name>A0A5N3V8C6_MUNMU</name>
<feature type="chain" id="PRO_5024414602" evidence="2">
    <location>
        <begin position="25"/>
        <end position="55"/>
    </location>
</feature>
<organism evidence="3 4">
    <name type="scientific">Muntiacus muntjak</name>
    <name type="common">Barking deer</name>
    <name type="synonym">Indian muntjac</name>
    <dbReference type="NCBI Taxonomy" id="9888"/>
    <lineage>
        <taxon>Eukaryota</taxon>
        <taxon>Metazoa</taxon>
        <taxon>Chordata</taxon>
        <taxon>Craniata</taxon>
        <taxon>Vertebrata</taxon>
        <taxon>Euteleostomi</taxon>
        <taxon>Mammalia</taxon>
        <taxon>Eutheria</taxon>
        <taxon>Laurasiatheria</taxon>
        <taxon>Artiodactyla</taxon>
        <taxon>Ruminantia</taxon>
        <taxon>Pecora</taxon>
        <taxon>Cervidae</taxon>
        <taxon>Muntiacinae</taxon>
        <taxon>Muntiacus</taxon>
    </lineage>
</organism>
<reference evidence="3 4" key="1">
    <citation type="submission" date="2019-06" db="EMBL/GenBank/DDBJ databases">
        <title>Discovery of a novel chromosome fission-fusion reversal in muntjac.</title>
        <authorList>
            <person name="Mudd A.B."/>
            <person name="Bredeson J.V."/>
            <person name="Baum R."/>
            <person name="Hockemeyer D."/>
            <person name="Rokhsar D.S."/>
        </authorList>
    </citation>
    <scope>NUCLEOTIDE SEQUENCE [LARGE SCALE GENOMIC DNA]</scope>
    <source>
        <strain evidence="3">UTSW_UCB_Mm</strain>
        <tissue evidence="3">Fibroblast cell line</tissue>
    </source>
</reference>
<sequence>MRRGGLLEVALGFTVLLASYTSHGADTNLEAGNVKETRANRAKRRGGGGHDALKG</sequence>
<feature type="signal peptide" evidence="2">
    <location>
        <begin position="1"/>
        <end position="24"/>
    </location>
</feature>
<keyword evidence="2" id="KW-0732">Signal</keyword>
<dbReference type="AlphaFoldDB" id="A0A5N3V8C6"/>
<keyword evidence="4" id="KW-1185">Reference proteome</keyword>
<evidence type="ECO:0000313" key="3">
    <source>
        <dbReference type="EMBL" id="KAB0345397.1"/>
    </source>
</evidence>
<dbReference type="Proteomes" id="UP000326458">
    <property type="component" value="Unassembled WGS sequence"/>
</dbReference>
<comment type="caution">
    <text evidence="3">The sequence shown here is derived from an EMBL/GenBank/DDBJ whole genome shotgun (WGS) entry which is preliminary data.</text>
</comment>
<evidence type="ECO:0000313" key="4">
    <source>
        <dbReference type="Proteomes" id="UP000326458"/>
    </source>
</evidence>
<protein>
    <submittedName>
        <fullName evidence="3">Uncharacterized protein</fullName>
    </submittedName>
</protein>
<accession>A0A5N3V8C6</accession>
<proteinExistence type="predicted"/>
<evidence type="ECO:0000256" key="1">
    <source>
        <dbReference type="SAM" id="MobiDB-lite"/>
    </source>
</evidence>
<dbReference type="EMBL" id="VCEA01000003">
    <property type="protein sequence ID" value="KAB0345397.1"/>
    <property type="molecule type" value="Genomic_DNA"/>
</dbReference>
<evidence type="ECO:0000256" key="2">
    <source>
        <dbReference type="SAM" id="SignalP"/>
    </source>
</evidence>
<feature type="region of interest" description="Disordered" evidence="1">
    <location>
        <begin position="31"/>
        <end position="55"/>
    </location>
</feature>
<gene>
    <name evidence="3" type="ORF">FD754_022323</name>
</gene>